<keyword evidence="6 7" id="KW-0472">Membrane</keyword>
<evidence type="ECO:0000256" key="5">
    <source>
        <dbReference type="ARBA" id="ARBA00022989"/>
    </source>
</evidence>
<reference evidence="8 9" key="1">
    <citation type="submission" date="2018-06" db="EMBL/GenBank/DDBJ databases">
        <title>Whole genome sequencing of a novel hydrocarbon degrading bacterial strain, PW21 isolated from oil contaminated produced water sample.</title>
        <authorList>
            <person name="Nagkirti P."/>
            <person name="Shaikh A."/>
            <person name="Gowdaman V."/>
            <person name="Engineer A.E."/>
            <person name="Dagar S."/>
            <person name="Dhakephalkar P.K."/>
        </authorList>
    </citation>
    <scope>NUCLEOTIDE SEQUENCE [LARGE SCALE GENOMIC DNA]</scope>
    <source>
        <strain evidence="8 9">PW21</strain>
    </source>
</reference>
<dbReference type="GO" id="GO:0008324">
    <property type="term" value="F:monoatomic cation transmembrane transporter activity"/>
    <property type="evidence" value="ECO:0007669"/>
    <property type="project" value="InterPro"/>
</dbReference>
<evidence type="ECO:0000256" key="4">
    <source>
        <dbReference type="ARBA" id="ARBA00022692"/>
    </source>
</evidence>
<dbReference type="EMBL" id="QKWH01000004">
    <property type="protein sequence ID" value="PZR53466.1"/>
    <property type="molecule type" value="Genomic_DNA"/>
</dbReference>
<keyword evidence="9" id="KW-1185">Reference proteome</keyword>
<evidence type="ECO:0000256" key="3">
    <source>
        <dbReference type="ARBA" id="ARBA00022475"/>
    </source>
</evidence>
<dbReference type="GO" id="GO:0005886">
    <property type="term" value="C:plasma membrane"/>
    <property type="evidence" value="ECO:0007669"/>
    <property type="project" value="UniProtKB-SubCell"/>
</dbReference>
<protein>
    <submittedName>
        <fullName evidence="8">Na+/H+ antiporter subunit E</fullName>
    </submittedName>
</protein>
<keyword evidence="5 7" id="KW-1133">Transmembrane helix</keyword>
<dbReference type="PANTHER" id="PTHR34584:SF1">
    <property type="entry name" value="NA(+)_H(+) ANTIPORTER SUBUNIT E1"/>
    <property type="match status" value="1"/>
</dbReference>
<evidence type="ECO:0000256" key="6">
    <source>
        <dbReference type="ARBA" id="ARBA00023136"/>
    </source>
</evidence>
<accession>A0A2W5WYR1</accession>
<comment type="caution">
    <text evidence="8">The sequence shown here is derived from an EMBL/GenBank/DDBJ whole genome shotgun (WGS) entry which is preliminary data.</text>
</comment>
<feature type="transmembrane region" description="Helical" evidence="7">
    <location>
        <begin position="21"/>
        <end position="38"/>
    </location>
</feature>
<dbReference type="InterPro" id="IPR002758">
    <property type="entry name" value="Cation_antiport_E"/>
</dbReference>
<evidence type="ECO:0000313" key="8">
    <source>
        <dbReference type="EMBL" id="PZR53466.1"/>
    </source>
</evidence>
<dbReference type="RefSeq" id="WP_111250745.1">
    <property type="nucleotide sequence ID" value="NZ_QKWH01000004.1"/>
</dbReference>
<gene>
    <name evidence="8" type="ORF">DNL40_08150</name>
</gene>
<comment type="subcellular location">
    <subcellularLocation>
        <location evidence="1">Cell membrane</location>
        <topology evidence="1">Multi-pass membrane protein</topology>
    </subcellularLocation>
</comment>
<name>A0A2W5WYR1_9MICO</name>
<keyword evidence="3" id="KW-1003">Cell membrane</keyword>
<evidence type="ECO:0000256" key="7">
    <source>
        <dbReference type="SAM" id="Phobius"/>
    </source>
</evidence>
<dbReference type="AlphaFoldDB" id="A0A2W5WYR1"/>
<dbReference type="PANTHER" id="PTHR34584">
    <property type="entry name" value="NA(+)/H(+) ANTIPORTER SUBUNIT E1"/>
    <property type="match status" value="1"/>
</dbReference>
<feature type="transmembrane region" description="Helical" evidence="7">
    <location>
        <begin position="44"/>
        <end position="63"/>
    </location>
</feature>
<evidence type="ECO:0000313" key="9">
    <source>
        <dbReference type="Proteomes" id="UP000248783"/>
    </source>
</evidence>
<dbReference type="Proteomes" id="UP000248783">
    <property type="component" value="Unassembled WGS sequence"/>
</dbReference>
<evidence type="ECO:0000256" key="2">
    <source>
        <dbReference type="ARBA" id="ARBA00006228"/>
    </source>
</evidence>
<organism evidence="8 9">
    <name type="scientific">Xylanimonas oleitrophica</name>
    <dbReference type="NCBI Taxonomy" id="2607479"/>
    <lineage>
        <taxon>Bacteria</taxon>
        <taxon>Bacillati</taxon>
        <taxon>Actinomycetota</taxon>
        <taxon>Actinomycetes</taxon>
        <taxon>Micrococcales</taxon>
        <taxon>Promicromonosporaceae</taxon>
        <taxon>Xylanimonas</taxon>
    </lineage>
</organism>
<comment type="similarity">
    <text evidence="2">Belongs to the CPA3 antiporters (TC 2.A.63) subunit E family.</text>
</comment>
<sequence>MDDRTGVAPRRSSWRRRVQRLREQWRTVVVLTVMWLLLWGDLSWGNVVAGAALAVVVVTVLPLPSIGTHATLRPWPLLVLVARFVADLVVASFQVAWQAVWPGPQPRGGVVAVPLRTTSDVFFTTIAELSALVPGSLVIEADRDRATLYLHVLDLAVSGGADAVRERTRKLEERVLRAFAEKDELRRTGLLDGGEAASAGAAAAGEETR</sequence>
<keyword evidence="4 7" id="KW-0812">Transmembrane</keyword>
<dbReference type="Pfam" id="PF01899">
    <property type="entry name" value="MNHE"/>
    <property type="match status" value="1"/>
</dbReference>
<proteinExistence type="inferred from homology"/>
<feature type="transmembrane region" description="Helical" evidence="7">
    <location>
        <begin position="75"/>
        <end position="101"/>
    </location>
</feature>
<dbReference type="NCBIfam" id="NF006521">
    <property type="entry name" value="PRK08965.1-5"/>
    <property type="match status" value="1"/>
</dbReference>
<evidence type="ECO:0000256" key="1">
    <source>
        <dbReference type="ARBA" id="ARBA00004651"/>
    </source>
</evidence>
<feature type="transmembrane region" description="Helical" evidence="7">
    <location>
        <begin position="121"/>
        <end position="139"/>
    </location>
</feature>